<dbReference type="OrthoDB" id="3695456at2"/>
<dbReference type="Proteomes" id="UP000199501">
    <property type="component" value="Unassembled WGS sequence"/>
</dbReference>
<keyword evidence="2" id="KW-1185">Reference proteome</keyword>
<dbReference type="STRING" id="1271860.SAMN05216174_101215"/>
<accession>A0A1G6J4I0</accession>
<dbReference type="EMBL" id="FMZZ01000001">
    <property type="protein sequence ID" value="SDC13175.1"/>
    <property type="molecule type" value="Genomic_DNA"/>
</dbReference>
<reference evidence="2" key="1">
    <citation type="submission" date="2016-10" db="EMBL/GenBank/DDBJ databases">
        <authorList>
            <person name="Varghese N."/>
            <person name="Submissions S."/>
        </authorList>
    </citation>
    <scope>NUCLEOTIDE SEQUENCE [LARGE SCALE GENOMIC DNA]</scope>
    <source>
        <strain evidence="2">IBRC-M 10403</strain>
    </source>
</reference>
<dbReference type="AlphaFoldDB" id="A0A1G6J4I0"/>
<evidence type="ECO:0000313" key="2">
    <source>
        <dbReference type="Proteomes" id="UP000199501"/>
    </source>
</evidence>
<dbReference type="RefSeq" id="WP_139190449.1">
    <property type="nucleotide sequence ID" value="NZ_FMZZ01000001.1"/>
</dbReference>
<evidence type="ECO:0000313" key="1">
    <source>
        <dbReference type="EMBL" id="SDC13175.1"/>
    </source>
</evidence>
<gene>
    <name evidence="1" type="ORF">SAMN05216174_101215</name>
</gene>
<protein>
    <submittedName>
        <fullName evidence="1">Uncharacterized protein</fullName>
    </submittedName>
</protein>
<organism evidence="1 2">
    <name type="scientific">Actinokineospora iranica</name>
    <dbReference type="NCBI Taxonomy" id="1271860"/>
    <lineage>
        <taxon>Bacteria</taxon>
        <taxon>Bacillati</taxon>
        <taxon>Actinomycetota</taxon>
        <taxon>Actinomycetes</taxon>
        <taxon>Pseudonocardiales</taxon>
        <taxon>Pseudonocardiaceae</taxon>
        <taxon>Actinokineospora</taxon>
    </lineage>
</organism>
<name>A0A1G6J4I0_9PSEU</name>
<sequence>MMPGAEDRIQAAIAELDAVIGRAQEDLYRFQRANEPTREELQALQDAARRGELGDDMRELARRVESGQDSWRAIFAGESPNANLLRGHLERMAEENREAISTALAEDETFDPFAPSPDL</sequence>
<proteinExistence type="predicted"/>